<name>A0ABD3SY92_9LAMI</name>
<sequence>MQQEYPCLHIRKWPNRLCTWPHEQMALLRVQCPLLTRTGGGPKPSSLKLSDCGVIPGIWRECIMNFRTTYLRINDQES</sequence>
<protein>
    <submittedName>
        <fullName evidence="1">Uncharacterized protein</fullName>
    </submittedName>
</protein>
<dbReference type="AlphaFoldDB" id="A0ABD3SY92"/>
<accession>A0ABD3SY92</accession>
<gene>
    <name evidence="1" type="ORF">ACJIZ3_018409</name>
</gene>
<organism evidence="1 2">
    <name type="scientific">Penstemon smallii</name>
    <dbReference type="NCBI Taxonomy" id="265156"/>
    <lineage>
        <taxon>Eukaryota</taxon>
        <taxon>Viridiplantae</taxon>
        <taxon>Streptophyta</taxon>
        <taxon>Embryophyta</taxon>
        <taxon>Tracheophyta</taxon>
        <taxon>Spermatophyta</taxon>
        <taxon>Magnoliopsida</taxon>
        <taxon>eudicotyledons</taxon>
        <taxon>Gunneridae</taxon>
        <taxon>Pentapetalae</taxon>
        <taxon>asterids</taxon>
        <taxon>lamiids</taxon>
        <taxon>Lamiales</taxon>
        <taxon>Plantaginaceae</taxon>
        <taxon>Cheloneae</taxon>
        <taxon>Penstemon</taxon>
    </lineage>
</organism>
<comment type="caution">
    <text evidence="1">The sequence shown here is derived from an EMBL/GenBank/DDBJ whole genome shotgun (WGS) entry which is preliminary data.</text>
</comment>
<dbReference type="EMBL" id="JBJXBP010000005">
    <property type="protein sequence ID" value="KAL3829607.1"/>
    <property type="molecule type" value="Genomic_DNA"/>
</dbReference>
<evidence type="ECO:0000313" key="1">
    <source>
        <dbReference type="EMBL" id="KAL3829607.1"/>
    </source>
</evidence>
<dbReference type="Proteomes" id="UP001634393">
    <property type="component" value="Unassembled WGS sequence"/>
</dbReference>
<keyword evidence="2" id="KW-1185">Reference proteome</keyword>
<reference evidence="1 2" key="1">
    <citation type="submission" date="2024-12" db="EMBL/GenBank/DDBJ databases">
        <title>The unique morphological basis and parallel evolutionary history of personate flowers in Penstemon.</title>
        <authorList>
            <person name="Depatie T.H."/>
            <person name="Wessinger C.A."/>
        </authorList>
    </citation>
    <scope>NUCLEOTIDE SEQUENCE [LARGE SCALE GENOMIC DNA]</scope>
    <source>
        <strain evidence="1">WTNN_2</strain>
        <tissue evidence="1">Leaf</tissue>
    </source>
</reference>
<evidence type="ECO:0000313" key="2">
    <source>
        <dbReference type="Proteomes" id="UP001634393"/>
    </source>
</evidence>
<proteinExistence type="predicted"/>